<dbReference type="PANTHER" id="PTHR37829">
    <property type="entry name" value="PHAGE-LIKE ELEMENT PBSX PROTEIN XKDT"/>
    <property type="match status" value="1"/>
</dbReference>
<dbReference type="Pfam" id="PF04865">
    <property type="entry name" value="Baseplate_J"/>
    <property type="match status" value="1"/>
</dbReference>
<proteinExistence type="inferred from homology"/>
<organism evidence="5">
    <name type="scientific">Siphoviridae sp. ctoRD1</name>
    <dbReference type="NCBI Taxonomy" id="2825669"/>
    <lineage>
        <taxon>Viruses</taxon>
        <taxon>Duplodnaviria</taxon>
        <taxon>Heunggongvirae</taxon>
        <taxon>Uroviricota</taxon>
        <taxon>Caudoviricetes</taxon>
    </lineage>
</organism>
<dbReference type="PANTHER" id="PTHR37829:SF3">
    <property type="entry name" value="PROTEIN JAYE-RELATED"/>
    <property type="match status" value="1"/>
</dbReference>
<feature type="domain" description="Baseplate J-like C-terminal" evidence="4">
    <location>
        <begin position="266"/>
        <end position="364"/>
    </location>
</feature>
<name>A0A8S5QF07_9CAUD</name>
<evidence type="ECO:0000256" key="1">
    <source>
        <dbReference type="ARBA" id="ARBA00038087"/>
    </source>
</evidence>
<dbReference type="Pfam" id="PF26079">
    <property type="entry name" value="Baseplate_J_C"/>
    <property type="match status" value="1"/>
</dbReference>
<dbReference type="InterPro" id="IPR006949">
    <property type="entry name" value="Barrel_Baseplate_J-like"/>
</dbReference>
<dbReference type="InterPro" id="IPR058530">
    <property type="entry name" value="Baseplate_J-like_C"/>
</dbReference>
<evidence type="ECO:0000313" key="5">
    <source>
        <dbReference type="EMBL" id="DAE17459.1"/>
    </source>
</evidence>
<dbReference type="InterPro" id="IPR052399">
    <property type="entry name" value="Phage_Baseplate_Assmbl_Protein"/>
</dbReference>
<protein>
    <submittedName>
        <fullName evidence="5">Baseplate J like protein</fullName>
    </submittedName>
</protein>
<evidence type="ECO:0000259" key="3">
    <source>
        <dbReference type="Pfam" id="PF26078"/>
    </source>
</evidence>
<feature type="domain" description="Baseplate J-like central" evidence="3">
    <location>
        <begin position="180"/>
        <end position="259"/>
    </location>
</feature>
<accession>A0A8S5QF07</accession>
<dbReference type="InterPro" id="IPR058531">
    <property type="entry name" value="Baseplate_J_M"/>
</dbReference>
<reference evidence="5" key="1">
    <citation type="journal article" date="2021" name="Proc. Natl. Acad. Sci. U.S.A.">
        <title>A Catalog of Tens of Thousands of Viruses from Human Metagenomes Reveals Hidden Associations with Chronic Diseases.</title>
        <authorList>
            <person name="Tisza M.J."/>
            <person name="Buck C.B."/>
        </authorList>
    </citation>
    <scope>NUCLEOTIDE SEQUENCE</scope>
    <source>
        <strain evidence="5">CtoRD1</strain>
    </source>
</reference>
<sequence>MYESETYEKVRDRMLAAMPNDIDKREGSLAFDAAAPAAIEIMYLYMALDMFLQNTFGDTATRPYLIERAKERGLTPLAATPSVVRIVPTPKDIEIPTGSRFSCDDVNFKVTTRAEDKNGYLATCETTGTVGNKPNGSIIPIDYIPNLAKIEITEVVTVGEDEEETEVFRQRYLKSFNSVAYGGNIQDYKEKVGAIAGVGGVKVYPVWNGGGTVKVVFSTSNNKPPATEKVQEVQTLIDPVTNSGDGLGIVPIGHRVTVLGAKSKAINITFKPTFKSGTLASHLEQIEAVVKAYFEELNAGWEATQTATVKIFSDMGLIIRLSQIESRIMGGVGDIIDIEETALNGEARNLMLQPDELAELGTISEVSQS</sequence>
<evidence type="ECO:0000259" key="4">
    <source>
        <dbReference type="Pfam" id="PF26079"/>
    </source>
</evidence>
<comment type="similarity">
    <text evidence="1">Belongs to the Mu gp47/PBSX XkdT family.</text>
</comment>
<evidence type="ECO:0000259" key="2">
    <source>
        <dbReference type="Pfam" id="PF04865"/>
    </source>
</evidence>
<feature type="domain" description="Baseplate protein J-like barrel" evidence="2">
    <location>
        <begin position="89"/>
        <end position="153"/>
    </location>
</feature>
<dbReference type="Pfam" id="PF26078">
    <property type="entry name" value="Baseplate_J_M"/>
    <property type="match status" value="1"/>
</dbReference>
<dbReference type="EMBL" id="BK015641">
    <property type="protein sequence ID" value="DAE17459.1"/>
    <property type="molecule type" value="Genomic_DNA"/>
</dbReference>